<name>A0ABC9BVL6_9POAL</name>
<dbReference type="InterPro" id="IPR001810">
    <property type="entry name" value="F-box_dom"/>
</dbReference>
<dbReference type="Proteomes" id="UP001497457">
    <property type="component" value="Chromosome 27b"/>
</dbReference>
<accession>A0ABC9BVL6</accession>
<gene>
    <name evidence="3" type="ORF">URODEC1_LOCUS68654</name>
</gene>
<sequence>MPPKDAAALEGGGDRLSDLRDEVLFRVMGHLPAWEAVRTCLLSTRWRDVWASASRLDIRQPRSCADFARFVKRVRNLLLRRRQLAPLHSLRLRWFGGRTRDGSSASSWIAYAVRHGAEEIELSAEGHALYPSPEYMSFVVDGDDDFAMYRLRILKLINVRLDGTTLTQLCSRCTCLEELELKDCQIPEAAKARSAVLKRLTMIKCQIPSGLLVYAPNIVSLHCARPFGYVPWIENLGSPGIVNVVMHRTPDEYPAEYTELVSCNLKILKLSHVHLDDTIIRQLCSRCTSLEELELGNCLVEGEGIGSTSLKYLTMISCKFSVGFRVQAPNLVLLRCIRPFQHFPQIQEMEFLATAAIVLDDDCLLSDGQWLQKEGDSDVNSSDESDHGSCNNEHSESDGSSIYYDSDRSPPSDEEDSDRTVGYREISRDHIHKAYKYLIHGHKPCEVEPVEKFYEKHGTNVSDNFGGVETMDLIAHPREVQFTRLVDCQRKYESKVSTNSGGVGMLLSLSHVKRMDLLAHPGEVLLTRELKSCTDFKKLKTLSLGEWCITPTFDVLAAMLGHSPNLEILSLHLDMAYNSRLGFNPRASSFECTNLMVVNIICCKHDVMVHTLADFFSENSIPNDKICVHWIACSGCTGGTRSQAKRKAQSEAEKTEAKQMKKGN</sequence>
<evidence type="ECO:0000313" key="4">
    <source>
        <dbReference type="Proteomes" id="UP001497457"/>
    </source>
</evidence>
<evidence type="ECO:0000313" key="3">
    <source>
        <dbReference type="EMBL" id="CAL5007741.1"/>
    </source>
</evidence>
<dbReference type="Pfam" id="PF00646">
    <property type="entry name" value="F-box"/>
    <property type="match status" value="1"/>
</dbReference>
<dbReference type="Gene3D" id="3.80.10.10">
    <property type="entry name" value="Ribonuclease Inhibitor"/>
    <property type="match status" value="1"/>
</dbReference>
<reference evidence="3" key="1">
    <citation type="submission" date="2024-10" db="EMBL/GenBank/DDBJ databases">
        <authorList>
            <person name="Ryan C."/>
        </authorList>
    </citation>
    <scope>NUCLEOTIDE SEQUENCE [LARGE SCALE GENOMIC DNA]</scope>
</reference>
<dbReference type="SUPFAM" id="SSF52047">
    <property type="entry name" value="RNI-like"/>
    <property type="match status" value="2"/>
</dbReference>
<feature type="region of interest" description="Disordered" evidence="1">
    <location>
        <begin position="375"/>
        <end position="422"/>
    </location>
</feature>
<keyword evidence="4" id="KW-1185">Reference proteome</keyword>
<dbReference type="InterPro" id="IPR036047">
    <property type="entry name" value="F-box-like_dom_sf"/>
</dbReference>
<dbReference type="PANTHER" id="PTHR34223:SF34">
    <property type="entry name" value="F-BOX DOMAIN-CONTAINING PROTEIN"/>
    <property type="match status" value="1"/>
</dbReference>
<feature type="compositionally biased region" description="Basic and acidic residues" evidence="1">
    <location>
        <begin position="648"/>
        <end position="664"/>
    </location>
</feature>
<feature type="region of interest" description="Disordered" evidence="1">
    <location>
        <begin position="640"/>
        <end position="664"/>
    </location>
</feature>
<feature type="domain" description="F-box" evidence="2">
    <location>
        <begin position="16"/>
        <end position="53"/>
    </location>
</feature>
<dbReference type="InterPro" id="IPR032675">
    <property type="entry name" value="LRR_dom_sf"/>
</dbReference>
<organism evidence="3 4">
    <name type="scientific">Urochloa decumbens</name>
    <dbReference type="NCBI Taxonomy" id="240449"/>
    <lineage>
        <taxon>Eukaryota</taxon>
        <taxon>Viridiplantae</taxon>
        <taxon>Streptophyta</taxon>
        <taxon>Embryophyta</taxon>
        <taxon>Tracheophyta</taxon>
        <taxon>Spermatophyta</taxon>
        <taxon>Magnoliopsida</taxon>
        <taxon>Liliopsida</taxon>
        <taxon>Poales</taxon>
        <taxon>Poaceae</taxon>
        <taxon>PACMAD clade</taxon>
        <taxon>Panicoideae</taxon>
        <taxon>Panicodae</taxon>
        <taxon>Paniceae</taxon>
        <taxon>Melinidinae</taxon>
        <taxon>Urochloa</taxon>
    </lineage>
</organism>
<feature type="compositionally biased region" description="Polar residues" evidence="1">
    <location>
        <begin position="378"/>
        <end position="392"/>
    </location>
</feature>
<dbReference type="PANTHER" id="PTHR34223">
    <property type="entry name" value="OS11G0201299 PROTEIN"/>
    <property type="match status" value="1"/>
</dbReference>
<dbReference type="InterPro" id="IPR053197">
    <property type="entry name" value="F-box_SCFL_complex_component"/>
</dbReference>
<dbReference type="AlphaFoldDB" id="A0ABC9BVL6"/>
<evidence type="ECO:0000259" key="2">
    <source>
        <dbReference type="Pfam" id="PF00646"/>
    </source>
</evidence>
<dbReference type="SUPFAM" id="SSF81383">
    <property type="entry name" value="F-box domain"/>
    <property type="match status" value="1"/>
</dbReference>
<protein>
    <recommendedName>
        <fullName evidence="2">F-box domain-containing protein</fullName>
    </recommendedName>
</protein>
<proteinExistence type="predicted"/>
<dbReference type="EMBL" id="OZ075137">
    <property type="protein sequence ID" value="CAL5007741.1"/>
    <property type="molecule type" value="Genomic_DNA"/>
</dbReference>
<evidence type="ECO:0000256" key="1">
    <source>
        <dbReference type="SAM" id="MobiDB-lite"/>
    </source>
</evidence>